<evidence type="ECO:0000313" key="7">
    <source>
        <dbReference type="EMBL" id="RTR38231.1"/>
    </source>
</evidence>
<proteinExistence type="inferred from homology"/>
<comment type="subcellular location">
    <subcellularLocation>
        <location evidence="1">Membrane</location>
        <topology evidence="1">Multi-pass membrane protein</topology>
    </subcellularLocation>
</comment>
<feature type="transmembrane region" description="Helical" evidence="6">
    <location>
        <begin position="105"/>
        <end position="125"/>
    </location>
</feature>
<sequence>MRVKGRHKATKYRGAAGFDYHRLESTATQKSSYVTAASLILVLILSSAAFLIPDRYLPGLILCEMLLVIHGVYRRGNPGVIARVFIVQLIITMSLYYLIHGQSQLAQGAVAVLRILLAFIPGWWLSITCAPERIGEVLTWVLPVKWAFVIAASISLLPYMTVELREIYHIQCLRGARISPKALRDPRNWSELINCVIFPLLIQLLKLSRQIAVAAQLRYFGKSKQPTHWR</sequence>
<comment type="similarity">
    <text evidence="2">Belongs to the CbiQ family.</text>
</comment>
<accession>A0A431WRY2</accession>
<evidence type="ECO:0000256" key="3">
    <source>
        <dbReference type="ARBA" id="ARBA00022692"/>
    </source>
</evidence>
<keyword evidence="4 6" id="KW-1133">Transmembrane helix</keyword>
<dbReference type="OrthoDB" id="6263875at2"/>
<dbReference type="Pfam" id="PF02361">
    <property type="entry name" value="CbiQ"/>
    <property type="match status" value="1"/>
</dbReference>
<keyword evidence="5 6" id="KW-0472">Membrane</keyword>
<evidence type="ECO:0000313" key="8">
    <source>
        <dbReference type="Proteomes" id="UP000267448"/>
    </source>
</evidence>
<evidence type="ECO:0000256" key="4">
    <source>
        <dbReference type="ARBA" id="ARBA00022989"/>
    </source>
</evidence>
<keyword evidence="3 6" id="KW-0812">Transmembrane</keyword>
<dbReference type="EMBL" id="RXNU01000007">
    <property type="protein sequence ID" value="RTR38231.1"/>
    <property type="molecule type" value="Genomic_DNA"/>
</dbReference>
<dbReference type="RefSeq" id="WP_126521007.1">
    <property type="nucleotide sequence ID" value="NZ_RXNU01000007.1"/>
</dbReference>
<evidence type="ECO:0000256" key="5">
    <source>
        <dbReference type="ARBA" id="ARBA00023136"/>
    </source>
</evidence>
<keyword evidence="8" id="KW-1185">Reference proteome</keyword>
<feature type="transmembrane region" description="Helical" evidence="6">
    <location>
        <begin position="137"/>
        <end position="159"/>
    </location>
</feature>
<reference evidence="7 8" key="1">
    <citation type="submission" date="2018-12" db="EMBL/GenBank/DDBJ databases">
        <authorList>
            <person name="Yu L."/>
        </authorList>
    </citation>
    <scope>NUCLEOTIDE SEQUENCE [LARGE SCALE GENOMIC DNA]</scope>
    <source>
        <strain evidence="7 8">HAW-EB2</strain>
    </source>
</reference>
<evidence type="ECO:0000256" key="1">
    <source>
        <dbReference type="ARBA" id="ARBA00004141"/>
    </source>
</evidence>
<dbReference type="CDD" id="cd16914">
    <property type="entry name" value="EcfT"/>
    <property type="match status" value="1"/>
</dbReference>
<dbReference type="InterPro" id="IPR003339">
    <property type="entry name" value="ABC/ECF_trnsptr_transmembrane"/>
</dbReference>
<protein>
    <submittedName>
        <fullName evidence="7">Cobalt ABC transporter permease</fullName>
    </submittedName>
</protein>
<feature type="transmembrane region" description="Helical" evidence="6">
    <location>
        <begin position="80"/>
        <end position="99"/>
    </location>
</feature>
<organism evidence="7 8">
    <name type="scientific">Shewanella canadensis</name>
    <dbReference type="NCBI Taxonomy" id="271096"/>
    <lineage>
        <taxon>Bacteria</taxon>
        <taxon>Pseudomonadati</taxon>
        <taxon>Pseudomonadota</taxon>
        <taxon>Gammaproteobacteria</taxon>
        <taxon>Alteromonadales</taxon>
        <taxon>Shewanellaceae</taxon>
        <taxon>Shewanella</taxon>
    </lineage>
</organism>
<dbReference type="Proteomes" id="UP000267448">
    <property type="component" value="Unassembled WGS sequence"/>
</dbReference>
<evidence type="ECO:0000256" key="2">
    <source>
        <dbReference type="ARBA" id="ARBA00008564"/>
    </source>
</evidence>
<dbReference type="GO" id="GO:0005886">
    <property type="term" value="C:plasma membrane"/>
    <property type="evidence" value="ECO:0007669"/>
    <property type="project" value="UniProtKB-ARBA"/>
</dbReference>
<comment type="caution">
    <text evidence="7">The sequence shown here is derived from an EMBL/GenBank/DDBJ whole genome shotgun (WGS) entry which is preliminary data.</text>
</comment>
<feature type="transmembrane region" description="Helical" evidence="6">
    <location>
        <begin position="32"/>
        <end position="50"/>
    </location>
</feature>
<evidence type="ECO:0000256" key="6">
    <source>
        <dbReference type="SAM" id="Phobius"/>
    </source>
</evidence>
<name>A0A431WRY2_9GAMM</name>
<gene>
    <name evidence="7" type="ORF">EKG38_14830</name>
</gene>
<dbReference type="AlphaFoldDB" id="A0A431WRY2"/>